<dbReference type="EMBL" id="JAOCJW010000006">
    <property type="protein sequence ID" value="MDH2004856.1"/>
    <property type="molecule type" value="Genomic_DNA"/>
</dbReference>
<dbReference type="Gene3D" id="2.60.120.200">
    <property type="match status" value="1"/>
</dbReference>
<reference evidence="1" key="1">
    <citation type="submission" date="2022-09" db="EMBL/GenBank/DDBJ databases">
        <title>Intensive care unit water sources are persistently colonized with multi-drug resistant bacteria and are the site of extensive horizontal gene transfer of antibiotic resistance genes.</title>
        <authorList>
            <person name="Diorio-Toth L."/>
        </authorList>
    </citation>
    <scope>NUCLEOTIDE SEQUENCE</scope>
    <source>
        <strain evidence="1">GD03686</strain>
    </source>
</reference>
<accession>A0AA43AWV3</accession>
<protein>
    <submittedName>
        <fullName evidence="1">LamG domain-containing protein</fullName>
    </submittedName>
</protein>
<name>A0AA43AWV3_9BURK</name>
<dbReference type="Proteomes" id="UP001161294">
    <property type="component" value="Unassembled WGS sequence"/>
</dbReference>
<sequence length="270" mass="28800">MICRDKNIRRALRDKQRGFLLNPFRFGGASDPYFASVVLLLHMDGSNGSTATIDSSSSNKTMTAIGNAKLSTAQKKFGPSSALFDGNADYFSTPDSQDWNLGTGDFTVEFSYYATSFPNGGAMLGTWSVSEGQNSWLVGNPSSGQPGSPPANAIRFVASANGRYDTSTVDIYGTGPGSLMVVNTWYHIAIVRGGGSFKLFINGKLLTTKAIGSQSSNAAINIYHNNFPLKVGGIGTTTDANGYMDEVRITKGVARYSNDFFPPTGPFPDS</sequence>
<gene>
    <name evidence="1" type="ORF">N5J23_04720</name>
</gene>
<organism evidence="1 2">
    <name type="scientific">Comamonas aquatica</name>
    <dbReference type="NCBI Taxonomy" id="225991"/>
    <lineage>
        <taxon>Bacteria</taxon>
        <taxon>Pseudomonadati</taxon>
        <taxon>Pseudomonadota</taxon>
        <taxon>Betaproteobacteria</taxon>
        <taxon>Burkholderiales</taxon>
        <taxon>Comamonadaceae</taxon>
        <taxon>Comamonas</taxon>
    </lineage>
</organism>
<evidence type="ECO:0000313" key="2">
    <source>
        <dbReference type="Proteomes" id="UP001161294"/>
    </source>
</evidence>
<proteinExistence type="predicted"/>
<dbReference type="SUPFAM" id="SSF49899">
    <property type="entry name" value="Concanavalin A-like lectins/glucanases"/>
    <property type="match status" value="1"/>
</dbReference>
<dbReference type="Pfam" id="PF13385">
    <property type="entry name" value="Laminin_G_3"/>
    <property type="match status" value="1"/>
</dbReference>
<dbReference type="AlphaFoldDB" id="A0AA43AWV3"/>
<dbReference type="InterPro" id="IPR013320">
    <property type="entry name" value="ConA-like_dom_sf"/>
</dbReference>
<evidence type="ECO:0000313" key="1">
    <source>
        <dbReference type="EMBL" id="MDH2004856.1"/>
    </source>
</evidence>
<dbReference type="RefSeq" id="WP_279852783.1">
    <property type="nucleotide sequence ID" value="NZ_JAOCIA010000005.1"/>
</dbReference>
<comment type="caution">
    <text evidence="1">The sequence shown here is derived from an EMBL/GenBank/DDBJ whole genome shotgun (WGS) entry which is preliminary data.</text>
</comment>